<reference evidence="2 3" key="1">
    <citation type="journal article" date="2023" name="G3 (Bethesda)">
        <title>A chromosome-level genome assembly of Zasmidium syzygii isolated from banana leaves.</title>
        <authorList>
            <person name="van Westerhoven A.C."/>
            <person name="Mehrabi R."/>
            <person name="Talebi R."/>
            <person name="Steentjes M.B.F."/>
            <person name="Corcolon B."/>
            <person name="Chong P.A."/>
            <person name="Kema G.H.J."/>
            <person name="Seidl M.F."/>
        </authorList>
    </citation>
    <scope>NUCLEOTIDE SEQUENCE [LARGE SCALE GENOMIC DNA]</scope>
    <source>
        <strain evidence="2 3">P124</strain>
    </source>
</reference>
<comment type="caution">
    <text evidence="2">The sequence shown here is derived from an EMBL/GenBank/DDBJ whole genome shotgun (WGS) entry which is preliminary data.</text>
</comment>
<name>A0ABR0ER82_ZASCE</name>
<sequence>MAPPKEEEAHLSDPAFLASQSQKLNALLSTVVREASTATNPDAAIDFMQLTEIVTSLLEEAQIFSVLSGEELRRRGEAVRGFMGRIETVQSVISDWDARTMVTTNGTTNGLTNGTPNGTTNGFTNGETSRKRARPTSSSGSPYDTRSNRRRMQCETEQALNMAPTFEGPYAEMIPLREYEEREKEGAEWWTEPYYD</sequence>
<protein>
    <submittedName>
        <fullName evidence="2">Uncharacterized protein</fullName>
    </submittedName>
</protein>
<gene>
    <name evidence="2" type="ORF">PRZ48_004671</name>
</gene>
<evidence type="ECO:0000313" key="2">
    <source>
        <dbReference type="EMBL" id="KAK4503756.1"/>
    </source>
</evidence>
<accession>A0ABR0ER82</accession>
<proteinExistence type="predicted"/>
<evidence type="ECO:0000256" key="1">
    <source>
        <dbReference type="SAM" id="MobiDB-lite"/>
    </source>
</evidence>
<feature type="region of interest" description="Disordered" evidence="1">
    <location>
        <begin position="104"/>
        <end position="152"/>
    </location>
</feature>
<dbReference type="EMBL" id="JAXOVC010000003">
    <property type="protein sequence ID" value="KAK4503756.1"/>
    <property type="molecule type" value="Genomic_DNA"/>
</dbReference>
<feature type="compositionally biased region" description="Polar residues" evidence="1">
    <location>
        <begin position="135"/>
        <end position="145"/>
    </location>
</feature>
<dbReference type="Proteomes" id="UP001305779">
    <property type="component" value="Unassembled WGS sequence"/>
</dbReference>
<keyword evidence="3" id="KW-1185">Reference proteome</keyword>
<evidence type="ECO:0000313" key="3">
    <source>
        <dbReference type="Proteomes" id="UP001305779"/>
    </source>
</evidence>
<feature type="compositionally biased region" description="Low complexity" evidence="1">
    <location>
        <begin position="104"/>
        <end position="127"/>
    </location>
</feature>
<organism evidence="2 3">
    <name type="scientific">Zasmidium cellare</name>
    <name type="common">Wine cellar mold</name>
    <name type="synonym">Racodium cellare</name>
    <dbReference type="NCBI Taxonomy" id="395010"/>
    <lineage>
        <taxon>Eukaryota</taxon>
        <taxon>Fungi</taxon>
        <taxon>Dikarya</taxon>
        <taxon>Ascomycota</taxon>
        <taxon>Pezizomycotina</taxon>
        <taxon>Dothideomycetes</taxon>
        <taxon>Dothideomycetidae</taxon>
        <taxon>Mycosphaerellales</taxon>
        <taxon>Mycosphaerellaceae</taxon>
        <taxon>Zasmidium</taxon>
    </lineage>
</organism>